<dbReference type="Pfam" id="PF07661">
    <property type="entry name" value="MORN_2"/>
    <property type="match status" value="1"/>
</dbReference>
<evidence type="ECO:0000313" key="1">
    <source>
        <dbReference type="EMBL" id="HBU52141.1"/>
    </source>
</evidence>
<organism evidence="1 2">
    <name type="scientific">Alteromonas australica</name>
    <dbReference type="NCBI Taxonomy" id="589873"/>
    <lineage>
        <taxon>Bacteria</taxon>
        <taxon>Pseudomonadati</taxon>
        <taxon>Pseudomonadota</taxon>
        <taxon>Gammaproteobacteria</taxon>
        <taxon>Alteromonadales</taxon>
        <taxon>Alteromonadaceae</taxon>
        <taxon>Alteromonas/Salinimonas group</taxon>
        <taxon>Alteromonas</taxon>
    </lineage>
</organism>
<evidence type="ECO:0000313" key="2">
    <source>
        <dbReference type="Proteomes" id="UP000264779"/>
    </source>
</evidence>
<dbReference type="RefSeq" id="WP_272966271.1">
    <property type="nucleotide sequence ID" value="NZ_CALBIY010000093.1"/>
</dbReference>
<proteinExistence type="predicted"/>
<protein>
    <submittedName>
        <fullName evidence="1">Membrane-binding protein</fullName>
    </submittedName>
</protein>
<sequence length="198" mass="22408">MKVIVGIGILLLVAVTLGWGVQQKNAAPVESGYITINHQGLRMLNGIPFSGVMITRYANGHVAALEAFEQGRRHGQTQKWFESGQLAFQAYYQEGVREGLTESWWFNGNRRSTAVFVNGKAEGEAWQWYRNGNKFKRFNYLAGQPSGLQQAWRKNGKLFSNFEYKNGRIFGLRKSNNCVGLEDEKISVDYYRNQAGDA</sequence>
<name>A0A358E0U6_9ALTE</name>
<gene>
    <name evidence="1" type="ORF">DEB45_12850</name>
</gene>
<dbReference type="SUPFAM" id="SSF82185">
    <property type="entry name" value="Histone H3 K4-specific methyltransferase SET7/9 N-terminal domain"/>
    <property type="match status" value="1"/>
</dbReference>
<dbReference type="AlphaFoldDB" id="A0A358E0U6"/>
<accession>A0A358E0U6</accession>
<dbReference type="Gene3D" id="3.90.930.1">
    <property type="match status" value="1"/>
</dbReference>
<dbReference type="EMBL" id="DONK01000197">
    <property type="protein sequence ID" value="HBU52141.1"/>
    <property type="molecule type" value="Genomic_DNA"/>
</dbReference>
<dbReference type="Proteomes" id="UP000264779">
    <property type="component" value="Unassembled WGS sequence"/>
</dbReference>
<reference evidence="1 2" key="1">
    <citation type="journal article" date="2018" name="Nat. Biotechnol.">
        <title>A standardized bacterial taxonomy based on genome phylogeny substantially revises the tree of life.</title>
        <authorList>
            <person name="Parks D.H."/>
            <person name="Chuvochina M."/>
            <person name="Waite D.W."/>
            <person name="Rinke C."/>
            <person name="Skarshewski A."/>
            <person name="Chaumeil P.A."/>
            <person name="Hugenholtz P."/>
        </authorList>
    </citation>
    <scope>NUCLEOTIDE SEQUENCE [LARGE SCALE GENOMIC DNA]</scope>
    <source>
        <strain evidence="1">UBA11621</strain>
    </source>
</reference>
<comment type="caution">
    <text evidence="1">The sequence shown here is derived from an EMBL/GenBank/DDBJ whole genome shotgun (WGS) entry which is preliminary data.</text>
</comment>
<dbReference type="InterPro" id="IPR011652">
    <property type="entry name" value="MORN_2"/>
</dbReference>